<feature type="compositionally biased region" description="Basic and acidic residues" evidence="1">
    <location>
        <begin position="9"/>
        <end position="21"/>
    </location>
</feature>
<dbReference type="EMBL" id="NHPJ01000107">
    <property type="protein sequence ID" value="OYR55213.1"/>
    <property type="molecule type" value="Genomic_DNA"/>
</dbReference>
<keyword evidence="3" id="KW-1185">Reference proteome</keyword>
<evidence type="ECO:0000313" key="3">
    <source>
        <dbReference type="Proteomes" id="UP000216308"/>
    </source>
</evidence>
<proteinExistence type="predicted"/>
<dbReference type="SUPFAM" id="SSF46785">
    <property type="entry name" value="Winged helix' DNA-binding domain"/>
    <property type="match status" value="1"/>
</dbReference>
<gene>
    <name evidence="2" type="ORF">DJ70_12410</name>
</gene>
<evidence type="ECO:0000256" key="1">
    <source>
        <dbReference type="SAM" id="MobiDB-lite"/>
    </source>
</evidence>
<dbReference type="OrthoDB" id="325082at2157"/>
<feature type="region of interest" description="Disordered" evidence="1">
    <location>
        <begin position="1"/>
        <end position="21"/>
    </location>
</feature>
<name>A0A256IFF3_9EURY</name>
<evidence type="ECO:0000313" key="2">
    <source>
        <dbReference type="EMBL" id="OYR55213.1"/>
    </source>
</evidence>
<sequence length="153" mass="17204">MTESDYDGWPDKYSDPRDRPHPDVLRITVESFDEAFEDTIAAIDAAADGEEQPAVVSFATVGELRKILTDRRIEILRTLMNTDGAAESISALAETLERDYRTVHDDVTLLADYGIVFIVEDDDRSKRPYLPYERIHLDVELTAIDTGEEPATA</sequence>
<dbReference type="RefSeq" id="WP_094533480.1">
    <property type="nucleotide sequence ID" value="NZ_NHPJ01000107.1"/>
</dbReference>
<dbReference type="Pfam" id="PF25212">
    <property type="entry name" value="HVO_A0114"/>
    <property type="match status" value="1"/>
</dbReference>
<protein>
    <submittedName>
        <fullName evidence="2">Uncharacterized protein</fullName>
    </submittedName>
</protein>
<reference evidence="2 3" key="1">
    <citation type="journal article" date="2014" name="Front. Microbiol.">
        <title>Population and genomic analysis of the genus Halorubrum.</title>
        <authorList>
            <person name="Fullmer M.S."/>
            <person name="Soucy S.M."/>
            <person name="Swithers K.S."/>
            <person name="Makkay A.M."/>
            <person name="Wheeler R."/>
            <person name="Ventosa A."/>
            <person name="Gogarten J.P."/>
            <person name="Papke R.T."/>
        </authorList>
    </citation>
    <scope>NUCLEOTIDE SEQUENCE [LARGE SCALE GENOMIC DNA]</scope>
    <source>
        <strain evidence="2 3">Cb34</strain>
    </source>
</reference>
<dbReference type="InterPro" id="IPR036390">
    <property type="entry name" value="WH_DNA-bd_sf"/>
</dbReference>
<comment type="caution">
    <text evidence="2">The sequence shown here is derived from an EMBL/GenBank/DDBJ whole genome shotgun (WGS) entry which is preliminary data.</text>
</comment>
<dbReference type="Proteomes" id="UP000216308">
    <property type="component" value="Unassembled WGS sequence"/>
</dbReference>
<accession>A0A256IFF3</accession>
<organism evidence="2 3">
    <name type="scientific">Halorubrum halodurans</name>
    <dbReference type="NCBI Taxonomy" id="1383851"/>
    <lineage>
        <taxon>Archaea</taxon>
        <taxon>Methanobacteriati</taxon>
        <taxon>Methanobacteriota</taxon>
        <taxon>Stenosarchaea group</taxon>
        <taxon>Halobacteria</taxon>
        <taxon>Halobacteriales</taxon>
        <taxon>Haloferacaceae</taxon>
        <taxon>Halorubrum</taxon>
    </lineage>
</organism>
<dbReference type="AlphaFoldDB" id="A0A256IFF3"/>